<dbReference type="RefSeq" id="WP_305753381.1">
    <property type="nucleotide sequence ID" value="NZ_JAPCKK010000006.1"/>
</dbReference>
<keyword evidence="3" id="KW-1185">Reference proteome</keyword>
<proteinExistence type="predicted"/>
<evidence type="ECO:0000313" key="3">
    <source>
        <dbReference type="Proteomes" id="UP001241848"/>
    </source>
</evidence>
<dbReference type="EMBL" id="JAPCKK010000006">
    <property type="protein sequence ID" value="MDP4095742.1"/>
    <property type="molecule type" value="Genomic_DNA"/>
</dbReference>
<name>A0ABT9FMV5_9BACL</name>
<accession>A0ABT9FMV5</accession>
<protein>
    <recommendedName>
        <fullName evidence="4">Small acid-soluble spore protein P</fullName>
    </recommendedName>
</protein>
<feature type="region of interest" description="Disordered" evidence="1">
    <location>
        <begin position="1"/>
        <end position="45"/>
    </location>
</feature>
<reference evidence="2 3" key="1">
    <citation type="submission" date="2022-10" db="EMBL/GenBank/DDBJ databases">
        <title>Paenibacillus description and whole genome data of maize root bacterial community.</title>
        <authorList>
            <person name="Marton D."/>
            <person name="Farkas M."/>
            <person name="Cserhati M."/>
        </authorList>
    </citation>
    <scope>NUCLEOTIDE SEQUENCE [LARGE SCALE GENOMIC DNA]</scope>
    <source>
        <strain evidence="2 3">P96</strain>
    </source>
</reference>
<evidence type="ECO:0000256" key="1">
    <source>
        <dbReference type="SAM" id="MobiDB-lite"/>
    </source>
</evidence>
<evidence type="ECO:0000313" key="2">
    <source>
        <dbReference type="EMBL" id="MDP4095742.1"/>
    </source>
</evidence>
<sequence length="45" mass="5088">MPHRKSLTIKEQQNKSSILEESTTVHPKKAAHRPPSLNGIPKRES</sequence>
<organism evidence="2 3">
    <name type="scientific">Paenibacillus zeirhizosphaerae</name>
    <dbReference type="NCBI Taxonomy" id="2987519"/>
    <lineage>
        <taxon>Bacteria</taxon>
        <taxon>Bacillati</taxon>
        <taxon>Bacillota</taxon>
        <taxon>Bacilli</taxon>
        <taxon>Bacillales</taxon>
        <taxon>Paenibacillaceae</taxon>
        <taxon>Paenibacillus</taxon>
    </lineage>
</organism>
<dbReference type="Proteomes" id="UP001241848">
    <property type="component" value="Unassembled WGS sequence"/>
</dbReference>
<gene>
    <name evidence="2" type="ORF">OIN60_02920</name>
</gene>
<comment type="caution">
    <text evidence="2">The sequence shown here is derived from an EMBL/GenBank/DDBJ whole genome shotgun (WGS) entry which is preliminary data.</text>
</comment>
<feature type="compositionally biased region" description="Polar residues" evidence="1">
    <location>
        <begin position="9"/>
        <end position="25"/>
    </location>
</feature>
<evidence type="ECO:0008006" key="4">
    <source>
        <dbReference type="Google" id="ProtNLM"/>
    </source>
</evidence>